<evidence type="ECO:0008006" key="4">
    <source>
        <dbReference type="Google" id="ProtNLM"/>
    </source>
</evidence>
<evidence type="ECO:0000313" key="2">
    <source>
        <dbReference type="EMBL" id="OCH73250.1"/>
    </source>
</evidence>
<dbReference type="Pfam" id="PF11201">
    <property type="entry name" value="DUF2982"/>
    <property type="match status" value="1"/>
</dbReference>
<gene>
    <name evidence="2" type="ORF">A6E14_14810</name>
</gene>
<feature type="transmembrane region" description="Helical" evidence="1">
    <location>
        <begin position="20"/>
        <end position="38"/>
    </location>
</feature>
<dbReference type="RefSeq" id="WP_017033453.1">
    <property type="nucleotide sequence ID" value="NZ_JBNGCH010000821.1"/>
</dbReference>
<keyword evidence="1" id="KW-0812">Transmembrane</keyword>
<name>A0A1B9QVQ3_9VIBR</name>
<keyword evidence="1" id="KW-1133">Transmembrane helix</keyword>
<keyword evidence="1" id="KW-0472">Membrane</keyword>
<keyword evidence="3" id="KW-1185">Reference proteome</keyword>
<dbReference type="AlphaFoldDB" id="A0A1B9QVQ3"/>
<sequence>MKMQSQHLSNHNLDNTLAAFRPAFIVVTMVYLILIYWFLSVKIATIMVITTLIIAITSYALIQRSKVSYTLTATHFQQHLHKGGWVVRWSDIEKIDLCHIEKSGLQIPLPWIGIKLRHYSPYLDSICPRIASEILLSQRALLYTGLRNMQDKRDSSIGNKPFEDLVLDSSPHTTQSGKQYDGLRAMLGNRMAHQRAALGFDIFISTNDLDRDEGSFVGLTRRYLAAAEPNILD</sequence>
<protein>
    <recommendedName>
        <fullName evidence="4">DUF2982 domain-containing protein</fullName>
    </recommendedName>
</protein>
<reference evidence="3" key="1">
    <citation type="submission" date="2016-06" db="EMBL/GenBank/DDBJ databases">
        <authorList>
            <person name="Hehemann J.-H."/>
            <person name="Arevalo P."/>
            <person name="Datta M.S."/>
            <person name="Polz M.F."/>
        </authorList>
    </citation>
    <scope>NUCLEOTIDE SEQUENCE [LARGE SCALE GENOMIC DNA]</scope>
    <source>
        <strain evidence="3">9CSC122</strain>
    </source>
</reference>
<evidence type="ECO:0000313" key="3">
    <source>
        <dbReference type="Proteomes" id="UP000093173"/>
    </source>
</evidence>
<evidence type="ECO:0000256" key="1">
    <source>
        <dbReference type="SAM" id="Phobius"/>
    </source>
</evidence>
<feature type="transmembrane region" description="Helical" evidence="1">
    <location>
        <begin position="44"/>
        <end position="62"/>
    </location>
</feature>
<dbReference type="Proteomes" id="UP000093173">
    <property type="component" value="Unassembled WGS sequence"/>
</dbReference>
<comment type="caution">
    <text evidence="2">The sequence shown here is derived from an EMBL/GenBank/DDBJ whole genome shotgun (WGS) entry which is preliminary data.</text>
</comment>
<proteinExistence type="predicted"/>
<dbReference type="EMBL" id="MAJZ01000821">
    <property type="protein sequence ID" value="OCH73250.1"/>
    <property type="molecule type" value="Genomic_DNA"/>
</dbReference>
<accession>A0A1B9QVQ3</accession>
<dbReference type="InterPro" id="IPR021367">
    <property type="entry name" value="DUF2982"/>
</dbReference>
<organism evidence="2 3">
    <name type="scientific">Vibrio genomosp. F10</name>
    <dbReference type="NCBI Taxonomy" id="723171"/>
    <lineage>
        <taxon>Bacteria</taxon>
        <taxon>Pseudomonadati</taxon>
        <taxon>Pseudomonadota</taxon>
        <taxon>Gammaproteobacteria</taxon>
        <taxon>Vibrionales</taxon>
        <taxon>Vibrionaceae</taxon>
        <taxon>Vibrio</taxon>
    </lineage>
</organism>